<dbReference type="AlphaFoldDB" id="A0AAU9E736"/>
<keyword evidence="2" id="KW-1185">Reference proteome</keyword>
<reference evidence="2" key="1">
    <citation type="journal article" date="2023" name="Arch. Microbiol.">
        <title>Desulfoferula mesophilus gen. nov. sp. nov., a mesophilic sulfate-reducing bacterium isolated from a brackish lake sediment.</title>
        <authorList>
            <person name="Watanabe T."/>
            <person name="Yabe T."/>
            <person name="Tsuji J.M."/>
            <person name="Fukui M."/>
        </authorList>
    </citation>
    <scope>NUCLEOTIDE SEQUENCE [LARGE SCALE GENOMIC DNA]</scope>
    <source>
        <strain evidence="2">12FAK</strain>
    </source>
</reference>
<evidence type="ECO:0000313" key="1">
    <source>
        <dbReference type="EMBL" id="BEQ12961.1"/>
    </source>
</evidence>
<gene>
    <name evidence="1" type="ORF">FAK_00270</name>
</gene>
<dbReference type="EMBL" id="AP028679">
    <property type="protein sequence ID" value="BEQ12961.1"/>
    <property type="molecule type" value="Genomic_DNA"/>
</dbReference>
<dbReference type="KEGG" id="dmp:FAK_00270"/>
<organism evidence="1 2">
    <name type="scientific">Desulfoferula mesophila</name>
    <dbReference type="NCBI Taxonomy" id="3058419"/>
    <lineage>
        <taxon>Bacteria</taxon>
        <taxon>Pseudomonadati</taxon>
        <taxon>Thermodesulfobacteriota</taxon>
        <taxon>Desulfarculia</taxon>
        <taxon>Desulfarculales</taxon>
        <taxon>Desulfarculaceae</taxon>
        <taxon>Desulfoferula</taxon>
    </lineage>
</organism>
<evidence type="ECO:0000313" key="2">
    <source>
        <dbReference type="Proteomes" id="UP001366166"/>
    </source>
</evidence>
<protein>
    <submittedName>
        <fullName evidence="1">Uncharacterized protein</fullName>
    </submittedName>
</protein>
<accession>A0AAU9E736</accession>
<name>A0AAU9E736_9BACT</name>
<dbReference type="RefSeq" id="WP_338604048.1">
    <property type="nucleotide sequence ID" value="NZ_AP028679.1"/>
</dbReference>
<proteinExistence type="predicted"/>
<dbReference type="Proteomes" id="UP001366166">
    <property type="component" value="Chromosome"/>
</dbReference>
<sequence>MRFNRQISFDPEAELAAIADFAERWRSLFRPAEVAYTPAHFTAELNKLQRAARLRLYLVTRPQWPVALAILDGLDQAQAIELLSLAPLDGEDEVRPWLSSPSRRRELMAQAPAEPSGRGVFPFLVGEPEGVALIDLEPEGLVLAMARWGHLNVLDPEPLLAQRLALLGLRVQQMGAPED</sequence>